<evidence type="ECO:0000313" key="1">
    <source>
        <dbReference type="EMBL" id="KAG7298883.1"/>
    </source>
</evidence>
<keyword evidence="2" id="KW-1185">Reference proteome</keyword>
<proteinExistence type="predicted"/>
<dbReference type="Proteomes" id="UP000823941">
    <property type="component" value="Chromosome 23"/>
</dbReference>
<evidence type="ECO:0000313" key="2">
    <source>
        <dbReference type="Proteomes" id="UP000823941"/>
    </source>
</evidence>
<accession>A0ABQ7Q4R1</accession>
<comment type="caution">
    <text evidence="1">The sequence shown here is derived from an EMBL/GenBank/DDBJ whole genome shotgun (WGS) entry which is preliminary data.</text>
</comment>
<dbReference type="EMBL" id="JAHIBW010000023">
    <property type="protein sequence ID" value="KAG7298883.1"/>
    <property type="molecule type" value="Genomic_DNA"/>
</dbReference>
<sequence length="68" mass="7789">MAVRTSLLTEKRKEVLWNILEGFRRVVAWAGNSTTVGVVDQPTGAEFPLLVARFNVQETVFEDPRWKK</sequence>
<protein>
    <submittedName>
        <fullName evidence="1">Uncharacterized protein</fullName>
    </submittedName>
</protein>
<name>A0ABQ7Q4R1_PLUXY</name>
<organism evidence="1 2">
    <name type="scientific">Plutella xylostella</name>
    <name type="common">Diamondback moth</name>
    <name type="synonym">Plutella maculipennis</name>
    <dbReference type="NCBI Taxonomy" id="51655"/>
    <lineage>
        <taxon>Eukaryota</taxon>
        <taxon>Metazoa</taxon>
        <taxon>Ecdysozoa</taxon>
        <taxon>Arthropoda</taxon>
        <taxon>Hexapoda</taxon>
        <taxon>Insecta</taxon>
        <taxon>Pterygota</taxon>
        <taxon>Neoptera</taxon>
        <taxon>Endopterygota</taxon>
        <taxon>Lepidoptera</taxon>
        <taxon>Glossata</taxon>
        <taxon>Ditrysia</taxon>
        <taxon>Yponomeutoidea</taxon>
        <taxon>Plutellidae</taxon>
        <taxon>Plutella</taxon>
    </lineage>
</organism>
<reference evidence="1 2" key="1">
    <citation type="submission" date="2021-06" db="EMBL/GenBank/DDBJ databases">
        <title>A haploid diamondback moth (Plutella xylostella L.) genome assembly resolves 31 chromosomes and identifies a diamide resistance mutation.</title>
        <authorList>
            <person name="Ward C.M."/>
            <person name="Perry K.D."/>
            <person name="Baker G."/>
            <person name="Powis K."/>
            <person name="Heckel D.G."/>
            <person name="Baxter S.W."/>
        </authorList>
    </citation>
    <scope>NUCLEOTIDE SEQUENCE [LARGE SCALE GENOMIC DNA]</scope>
    <source>
        <strain evidence="1 2">LV</strain>
        <tissue evidence="1">Single pupa</tissue>
    </source>
</reference>
<gene>
    <name evidence="1" type="ORF">JYU34_017340</name>
</gene>